<gene>
    <name evidence="3" type="ORF">RPMA_15305</name>
</gene>
<proteinExistence type="predicted"/>
<dbReference type="RefSeq" id="WP_211908379.1">
    <property type="nucleotide sequence ID" value="NZ_CP036498.1"/>
</dbReference>
<evidence type="ECO:0000313" key="4">
    <source>
        <dbReference type="Proteomes" id="UP000682843"/>
    </source>
</evidence>
<dbReference type="EMBL" id="CP036498">
    <property type="protein sequence ID" value="QUS40042.1"/>
    <property type="molecule type" value="Genomic_DNA"/>
</dbReference>
<dbReference type="Pfam" id="PF04773">
    <property type="entry name" value="FecR"/>
    <property type="match status" value="1"/>
</dbReference>
<reference evidence="3 4" key="1">
    <citation type="submission" date="2019-02" db="EMBL/GenBank/DDBJ databases">
        <title>Emended description of the genus Rhodopseudomonas and description of Rhodopseudomonas albus sp. nov., a non-phototrophic, heavy-metal-tolerant bacterium isolated from garden soil.</title>
        <authorList>
            <person name="Bao Z."/>
            <person name="Cao W.W."/>
            <person name="Sato Y."/>
            <person name="Nishizawa T."/>
            <person name="Zhao J."/>
            <person name="Guo Y."/>
            <person name="Ohta H."/>
        </authorList>
    </citation>
    <scope>NUCLEOTIDE SEQUENCE [LARGE SCALE GENOMIC DNA]</scope>
    <source>
        <strain evidence="3 4">SK50-23</strain>
    </source>
</reference>
<dbReference type="InterPro" id="IPR006860">
    <property type="entry name" value="FecR"/>
</dbReference>
<name>A0ABX8A9V1_9BRAD</name>
<evidence type="ECO:0000259" key="2">
    <source>
        <dbReference type="Pfam" id="PF16220"/>
    </source>
</evidence>
<dbReference type="PANTHER" id="PTHR30273">
    <property type="entry name" value="PERIPLASMIC SIGNAL SENSOR AND SIGMA FACTOR ACTIVATOR FECR-RELATED"/>
    <property type="match status" value="1"/>
</dbReference>
<dbReference type="Proteomes" id="UP000682843">
    <property type="component" value="Chromosome"/>
</dbReference>
<evidence type="ECO:0000313" key="3">
    <source>
        <dbReference type="EMBL" id="QUS40042.1"/>
    </source>
</evidence>
<keyword evidence="4" id="KW-1185">Reference proteome</keyword>
<feature type="domain" description="FecR N-terminal" evidence="2">
    <location>
        <begin position="13"/>
        <end position="51"/>
    </location>
</feature>
<sequence>MTNAGGTQALEGEAQAWLMRLTSGDATAADARALKAWCGRSAAHARAFAEANLLWDRLETAARLPAVAPVTTHLASQRGVPSRRWFLGGAIAASVAGAGYLVARPPMELWPSPQELAADYRTRTAERREIAMGEGVTVELNTRSSLNISPRSSERQIELIAGEAAISVSSMQTGALTVRAAGGLVHAADAQFNLRCDAGRSVVTCHRGALVVEYAGRSADLRAGRQLAYADGVVGAAVTVDPAIVMAWRDGQLVFRQTPLAEVVDEANRYRNGRIVLMNEALGRRAVDARIAINRVDDLIALVREAYGAKVTSLPGAIVVLS</sequence>
<dbReference type="Gene3D" id="2.60.120.1440">
    <property type="match status" value="1"/>
</dbReference>
<organism evidence="3 4">
    <name type="scientific">Tardiphaga alba</name>
    <dbReference type="NCBI Taxonomy" id="340268"/>
    <lineage>
        <taxon>Bacteria</taxon>
        <taxon>Pseudomonadati</taxon>
        <taxon>Pseudomonadota</taxon>
        <taxon>Alphaproteobacteria</taxon>
        <taxon>Hyphomicrobiales</taxon>
        <taxon>Nitrobacteraceae</taxon>
        <taxon>Tardiphaga</taxon>
    </lineage>
</organism>
<dbReference type="Pfam" id="PF16220">
    <property type="entry name" value="DUF4880"/>
    <property type="match status" value="1"/>
</dbReference>
<dbReference type="PANTHER" id="PTHR30273:SF2">
    <property type="entry name" value="PROTEIN FECR"/>
    <property type="match status" value="1"/>
</dbReference>
<accession>A0ABX8A9V1</accession>
<evidence type="ECO:0000259" key="1">
    <source>
        <dbReference type="Pfam" id="PF04773"/>
    </source>
</evidence>
<dbReference type="Gene3D" id="3.55.50.30">
    <property type="match status" value="1"/>
</dbReference>
<protein>
    <submittedName>
        <fullName evidence="3">DUF4880 domain-containing protein</fullName>
    </submittedName>
</protein>
<feature type="domain" description="FecR protein" evidence="1">
    <location>
        <begin position="119"/>
        <end position="209"/>
    </location>
</feature>
<dbReference type="InterPro" id="IPR032623">
    <property type="entry name" value="FecR_N"/>
</dbReference>
<dbReference type="PIRSF" id="PIRSF018266">
    <property type="entry name" value="FecR"/>
    <property type="match status" value="1"/>
</dbReference>
<dbReference type="InterPro" id="IPR012373">
    <property type="entry name" value="Ferrdict_sens_TM"/>
</dbReference>